<protein>
    <submittedName>
        <fullName evidence="1">Uncharacterized protein</fullName>
    </submittedName>
</protein>
<keyword evidence="2" id="KW-1185">Reference proteome</keyword>
<organism evidence="1 2">
    <name type="scientific">Bacillus badius</name>
    <dbReference type="NCBI Taxonomy" id="1455"/>
    <lineage>
        <taxon>Bacteria</taxon>
        <taxon>Bacillati</taxon>
        <taxon>Bacillota</taxon>
        <taxon>Bacilli</taxon>
        <taxon>Bacillales</taxon>
        <taxon>Bacillaceae</taxon>
        <taxon>Pseudobacillus</taxon>
    </lineage>
</organism>
<dbReference type="Proteomes" id="UP000031982">
    <property type="component" value="Unassembled WGS sequence"/>
</dbReference>
<reference evidence="1 2" key="1">
    <citation type="submission" date="2015-01" db="EMBL/GenBank/DDBJ databases">
        <title>Genome Assembly of Bacillus badius MTCC 1458.</title>
        <authorList>
            <person name="Verma A."/>
            <person name="Khatri I."/>
            <person name="Mual P."/>
            <person name="Subramanian S."/>
            <person name="Krishnamurthi S."/>
        </authorList>
    </citation>
    <scope>NUCLEOTIDE SEQUENCE [LARGE SCALE GENOMIC DNA]</scope>
    <source>
        <strain evidence="1 2">MTCC 1458</strain>
    </source>
</reference>
<evidence type="ECO:0000313" key="2">
    <source>
        <dbReference type="Proteomes" id="UP000031982"/>
    </source>
</evidence>
<comment type="caution">
    <text evidence="1">The sequence shown here is derived from an EMBL/GenBank/DDBJ whole genome shotgun (WGS) entry which is preliminary data.</text>
</comment>
<evidence type="ECO:0000313" key="1">
    <source>
        <dbReference type="EMBL" id="KIL79267.1"/>
    </source>
</evidence>
<proteinExistence type="predicted"/>
<gene>
    <name evidence="1" type="ORF">SD77_3133</name>
</gene>
<dbReference type="EMBL" id="JXLP01000003">
    <property type="protein sequence ID" value="KIL79267.1"/>
    <property type="molecule type" value="Genomic_DNA"/>
</dbReference>
<sequence>MIEKALLNGSFRFHFLTRKSFLAFSLRELVPLAGFQGHYFVK</sequence>
<name>A0ABR5AX07_BACBA</name>
<accession>A0ABR5AX07</accession>